<organism evidence="2 3">
    <name type="scientific">Anaeramoeba ignava</name>
    <name type="common">Anaerobic marine amoeba</name>
    <dbReference type="NCBI Taxonomy" id="1746090"/>
    <lineage>
        <taxon>Eukaryota</taxon>
        <taxon>Metamonada</taxon>
        <taxon>Anaeramoebidae</taxon>
        <taxon>Anaeramoeba</taxon>
    </lineage>
</organism>
<dbReference type="Pfam" id="PF20426">
    <property type="entry name" value="NBCH_WD40"/>
    <property type="match status" value="1"/>
</dbReference>
<dbReference type="InterPro" id="IPR050865">
    <property type="entry name" value="BEACH_Domain"/>
</dbReference>
<feature type="domain" description="Neurobeachin beta-propeller" evidence="1">
    <location>
        <begin position="2"/>
        <end position="127"/>
    </location>
</feature>
<accession>A0A9Q0RF41</accession>
<sequence>MIHSLKSGEYLRSIYPKNNIPITNVRICPKFGYIVMFLEKDQSLFLYSINGDLLHKNFVTNKIQSMIISDDEEYLITGASDSVLQLFHLHSLTSIDNLVLDCGISSLAFSSFGQFLFVGLQNGDLLVGVFLTN</sequence>
<dbReference type="GO" id="GO:0005829">
    <property type="term" value="C:cytosol"/>
    <property type="evidence" value="ECO:0007669"/>
    <property type="project" value="TreeGrafter"/>
</dbReference>
<gene>
    <name evidence="2" type="ORF">M0811_00613</name>
</gene>
<dbReference type="InterPro" id="IPR015943">
    <property type="entry name" value="WD40/YVTN_repeat-like_dom_sf"/>
</dbReference>
<comment type="caution">
    <text evidence="2">The sequence shown here is derived from an EMBL/GenBank/DDBJ whole genome shotgun (WGS) entry which is preliminary data.</text>
</comment>
<dbReference type="GO" id="GO:0008104">
    <property type="term" value="P:intracellular protein localization"/>
    <property type="evidence" value="ECO:0007669"/>
    <property type="project" value="TreeGrafter"/>
</dbReference>
<protein>
    <submittedName>
        <fullName evidence="2">Beach domain-containing protein lvsc</fullName>
    </submittedName>
</protein>
<dbReference type="GO" id="GO:0016020">
    <property type="term" value="C:membrane"/>
    <property type="evidence" value="ECO:0007669"/>
    <property type="project" value="TreeGrafter"/>
</dbReference>
<keyword evidence="3" id="KW-1185">Reference proteome</keyword>
<dbReference type="AlphaFoldDB" id="A0A9Q0RF41"/>
<dbReference type="PANTHER" id="PTHR13743">
    <property type="entry name" value="BEIGE/BEACH-RELATED"/>
    <property type="match status" value="1"/>
</dbReference>
<dbReference type="SUPFAM" id="SSF50978">
    <property type="entry name" value="WD40 repeat-like"/>
    <property type="match status" value="1"/>
</dbReference>
<proteinExistence type="predicted"/>
<evidence type="ECO:0000259" key="1">
    <source>
        <dbReference type="Pfam" id="PF20426"/>
    </source>
</evidence>
<name>A0A9Q0RF41_ANAIG</name>
<reference evidence="2" key="1">
    <citation type="submission" date="2022-10" db="EMBL/GenBank/DDBJ databases">
        <title>Novel sulphate-reducing endosymbionts in the free-living metamonad Anaeramoeba.</title>
        <authorList>
            <person name="Jerlstrom-Hultqvist J."/>
            <person name="Cepicka I."/>
            <person name="Gallot-Lavallee L."/>
            <person name="Salas-Leiva D."/>
            <person name="Curtis B.A."/>
            <person name="Zahonova K."/>
            <person name="Pipaliya S."/>
            <person name="Dacks J."/>
            <person name="Roger A.J."/>
        </authorList>
    </citation>
    <scope>NUCLEOTIDE SEQUENCE</scope>
    <source>
        <strain evidence="2">BMAN</strain>
    </source>
</reference>
<evidence type="ECO:0000313" key="2">
    <source>
        <dbReference type="EMBL" id="KAJ5077293.1"/>
    </source>
</evidence>
<dbReference type="Proteomes" id="UP001149090">
    <property type="component" value="Unassembled WGS sequence"/>
</dbReference>
<dbReference type="Gene3D" id="2.130.10.10">
    <property type="entry name" value="YVTN repeat-like/Quinoprotein amine dehydrogenase"/>
    <property type="match status" value="1"/>
</dbReference>
<evidence type="ECO:0000313" key="3">
    <source>
        <dbReference type="Proteomes" id="UP001149090"/>
    </source>
</evidence>
<dbReference type="PANTHER" id="PTHR13743:SF112">
    <property type="entry name" value="BEACH DOMAIN-CONTAINING PROTEIN"/>
    <property type="match status" value="1"/>
</dbReference>
<dbReference type="InterPro" id="IPR046851">
    <property type="entry name" value="NBCH_WD40"/>
</dbReference>
<dbReference type="InterPro" id="IPR036322">
    <property type="entry name" value="WD40_repeat_dom_sf"/>
</dbReference>
<dbReference type="GO" id="GO:0019901">
    <property type="term" value="F:protein kinase binding"/>
    <property type="evidence" value="ECO:0007669"/>
    <property type="project" value="TreeGrafter"/>
</dbReference>
<dbReference type="EMBL" id="JAPDFW010000059">
    <property type="protein sequence ID" value="KAJ5077293.1"/>
    <property type="molecule type" value="Genomic_DNA"/>
</dbReference>
<dbReference type="OrthoDB" id="972532at2759"/>